<evidence type="ECO:0000313" key="1">
    <source>
        <dbReference type="EMBL" id="MBZ3926361.1"/>
    </source>
</evidence>
<proteinExistence type="predicted"/>
<sequence>MPKIEETCTFRFDGLRGGLSVRALTLAVTIADHSVRSDIEIYAQTHWVDGLRFFDCTLDAMVDQASAERSAAISRSLAYIEARGDVFFPWRLKRHIGHPSWVHFDEKADADPVLTPRIPCVQCGAPTNCAATAFCGSCAQLSVGPLSTALAEALRELEQFRRAAARRPSGGG</sequence>
<comment type="caution">
    <text evidence="1">The sequence shown here is derived from an EMBL/GenBank/DDBJ whole genome shotgun (WGS) entry which is preliminary data.</text>
</comment>
<dbReference type="EMBL" id="LOKL01000158">
    <property type="protein sequence ID" value="MBZ3926361.1"/>
    <property type="molecule type" value="Genomic_DNA"/>
</dbReference>
<dbReference type="RefSeq" id="WP_089111767.1">
    <property type="nucleotide sequence ID" value="NZ_LOKL01000158.1"/>
</dbReference>
<dbReference type="AlphaFoldDB" id="A0AAW4RU53"/>
<organism evidence="1 2">
    <name type="scientific">Xanthomonas citri pv. sesbaniae</name>
    <dbReference type="NCBI Taxonomy" id="473425"/>
    <lineage>
        <taxon>Bacteria</taxon>
        <taxon>Pseudomonadati</taxon>
        <taxon>Pseudomonadota</taxon>
        <taxon>Gammaproteobacteria</taxon>
        <taxon>Lysobacterales</taxon>
        <taxon>Lysobacteraceae</taxon>
        <taxon>Xanthomonas</taxon>
    </lineage>
</organism>
<dbReference type="Proteomes" id="UP000825388">
    <property type="component" value="Unassembled WGS sequence"/>
</dbReference>
<reference evidence="1" key="1">
    <citation type="submission" date="2015-12" db="EMBL/GenBank/DDBJ databases">
        <authorList>
            <person name="Bansal K."/>
            <person name="Midha S."/>
            <person name="Patil P.B."/>
        </authorList>
    </citation>
    <scope>NUCLEOTIDE SEQUENCE</scope>
    <source>
        <strain evidence="1">LMG867</strain>
    </source>
</reference>
<evidence type="ECO:0000313" key="2">
    <source>
        <dbReference type="Proteomes" id="UP000825388"/>
    </source>
</evidence>
<gene>
    <name evidence="1" type="ORF">Xseb_02560</name>
</gene>
<accession>A0AAW4RU53</accession>
<name>A0AAW4RU53_XANCI</name>
<protein>
    <submittedName>
        <fullName evidence="1">Uncharacterized protein</fullName>
    </submittedName>
</protein>